<gene>
    <name evidence="1" type="ORF">Scep_027486</name>
</gene>
<protein>
    <submittedName>
        <fullName evidence="1">Uncharacterized protein</fullName>
    </submittedName>
</protein>
<evidence type="ECO:0000313" key="2">
    <source>
        <dbReference type="Proteomes" id="UP001419268"/>
    </source>
</evidence>
<dbReference type="EMBL" id="JBBNAG010000012">
    <property type="protein sequence ID" value="KAK9088404.1"/>
    <property type="molecule type" value="Genomic_DNA"/>
</dbReference>
<organism evidence="1 2">
    <name type="scientific">Stephania cephalantha</name>
    <dbReference type="NCBI Taxonomy" id="152367"/>
    <lineage>
        <taxon>Eukaryota</taxon>
        <taxon>Viridiplantae</taxon>
        <taxon>Streptophyta</taxon>
        <taxon>Embryophyta</taxon>
        <taxon>Tracheophyta</taxon>
        <taxon>Spermatophyta</taxon>
        <taxon>Magnoliopsida</taxon>
        <taxon>Ranunculales</taxon>
        <taxon>Menispermaceae</taxon>
        <taxon>Menispermoideae</taxon>
        <taxon>Cissampelideae</taxon>
        <taxon>Stephania</taxon>
    </lineage>
</organism>
<dbReference type="Proteomes" id="UP001419268">
    <property type="component" value="Unassembled WGS sequence"/>
</dbReference>
<dbReference type="AlphaFoldDB" id="A0AAP0EGG6"/>
<reference evidence="1 2" key="1">
    <citation type="submission" date="2024-01" db="EMBL/GenBank/DDBJ databases">
        <title>Genome assemblies of Stephania.</title>
        <authorList>
            <person name="Yang L."/>
        </authorList>
    </citation>
    <scope>NUCLEOTIDE SEQUENCE [LARGE SCALE GENOMIC DNA]</scope>
    <source>
        <strain evidence="1">JXDWG</strain>
        <tissue evidence="1">Leaf</tissue>
    </source>
</reference>
<proteinExistence type="predicted"/>
<comment type="caution">
    <text evidence="1">The sequence shown here is derived from an EMBL/GenBank/DDBJ whole genome shotgun (WGS) entry which is preliminary data.</text>
</comment>
<accession>A0AAP0EGG6</accession>
<sequence length="107" mass="12013">MSAFTSHARGSDANNIKLNAKMQLVLVKKQVESLPTVAMVFGEGQGRKHFKASHKSSKRVHVLHQQCNTSNTIFMEEPWVSEPFSAPPQSLWSSRSNFPTCDLKVDR</sequence>
<evidence type="ECO:0000313" key="1">
    <source>
        <dbReference type="EMBL" id="KAK9088404.1"/>
    </source>
</evidence>
<keyword evidence="2" id="KW-1185">Reference proteome</keyword>
<name>A0AAP0EGG6_9MAGN</name>